<evidence type="ECO:0000259" key="7">
    <source>
        <dbReference type="Pfam" id="PF16135"/>
    </source>
</evidence>
<feature type="region of interest" description="Disordered" evidence="5">
    <location>
        <begin position="86"/>
        <end position="156"/>
    </location>
</feature>
<accession>A0AAD7L9V5</accession>
<dbReference type="InterPro" id="IPR031307">
    <property type="entry name" value="Ninja_fam"/>
</dbReference>
<feature type="compositionally biased region" description="Polar residues" evidence="5">
    <location>
        <begin position="98"/>
        <end position="109"/>
    </location>
</feature>
<comment type="similarity">
    <text evidence="2 4">Belongs to the Ninja family.</text>
</comment>
<dbReference type="Pfam" id="PF16135">
    <property type="entry name" value="TDBD"/>
    <property type="match status" value="1"/>
</dbReference>
<feature type="domain" description="Ethylene-responsive binding factor-associated repression" evidence="6">
    <location>
        <begin position="46"/>
        <end position="80"/>
    </location>
</feature>
<dbReference type="GO" id="GO:0005634">
    <property type="term" value="C:nucleus"/>
    <property type="evidence" value="ECO:0007669"/>
    <property type="project" value="UniProtKB-SubCell"/>
</dbReference>
<feature type="compositionally biased region" description="Low complexity" evidence="5">
    <location>
        <begin position="231"/>
        <end position="247"/>
    </location>
</feature>
<feature type="compositionally biased region" description="Basic and acidic residues" evidence="5">
    <location>
        <begin position="114"/>
        <end position="127"/>
    </location>
</feature>
<proteinExistence type="inferred from homology"/>
<keyword evidence="3 4" id="KW-0539">Nucleus</keyword>
<feature type="compositionally biased region" description="Basic and acidic residues" evidence="5">
    <location>
        <begin position="298"/>
        <end position="309"/>
    </location>
</feature>
<evidence type="ECO:0000256" key="1">
    <source>
        <dbReference type="ARBA" id="ARBA00004123"/>
    </source>
</evidence>
<feature type="region of interest" description="Disordered" evidence="5">
    <location>
        <begin position="228"/>
        <end position="312"/>
    </location>
</feature>
<protein>
    <recommendedName>
        <fullName evidence="4">Ninja-family protein</fullName>
    </recommendedName>
    <alternativeName>
        <fullName evidence="4">ABI-binding protein</fullName>
    </alternativeName>
</protein>
<dbReference type="PANTHER" id="PTHR31413:SF46">
    <property type="entry name" value="NINJA-FAMILY PROTEIN AFP1"/>
    <property type="match status" value="1"/>
</dbReference>
<dbReference type="Pfam" id="PF16136">
    <property type="entry name" value="NLS_NINJA_AFP"/>
    <property type="match status" value="1"/>
</dbReference>
<organism evidence="8 9">
    <name type="scientific">Quillaja saponaria</name>
    <name type="common">Soap bark tree</name>
    <dbReference type="NCBI Taxonomy" id="32244"/>
    <lineage>
        <taxon>Eukaryota</taxon>
        <taxon>Viridiplantae</taxon>
        <taxon>Streptophyta</taxon>
        <taxon>Embryophyta</taxon>
        <taxon>Tracheophyta</taxon>
        <taxon>Spermatophyta</taxon>
        <taxon>Magnoliopsida</taxon>
        <taxon>eudicotyledons</taxon>
        <taxon>Gunneridae</taxon>
        <taxon>Pentapetalae</taxon>
        <taxon>rosids</taxon>
        <taxon>fabids</taxon>
        <taxon>Fabales</taxon>
        <taxon>Quillajaceae</taxon>
        <taxon>Quillaja</taxon>
    </lineage>
</organism>
<feature type="domain" description="Tify" evidence="7">
    <location>
        <begin position="346"/>
        <end position="380"/>
    </location>
</feature>
<dbReference type="KEGG" id="qsa:O6P43_025554"/>
<dbReference type="PANTHER" id="PTHR31413">
    <property type="entry name" value="AFP HOMOLOG 2"/>
    <property type="match status" value="1"/>
</dbReference>
<evidence type="ECO:0000256" key="4">
    <source>
        <dbReference type="RuleBase" id="RU369029"/>
    </source>
</evidence>
<sequence length="388" mass="41671">MGEANKGRSRAMESLALQIDKYPRDLLQRFISGGNTQQSQYAEPDEDAEEIELNLGLSLGGRFGVDKNPRKLTRSSSIVGTMPIVREDDSITPPPASNPTLIRTSSLPTETEEEWRKRKDLQMLRRMEAKRRRSEKQRNSKVEREGGGGGSSLEEDRQEIEGHMGLNFRDKRQYAVTNKLGSTVASPFGLPTLAAAARQALLGGGIDALAKGKVGILGGSGSFPGFAQPCSQGSVDSQGGSSSGMSEMESKPFQGSSSPASNQSTQERSSQEAVGSSGTKTKEHSSRTSRVEPGNPAKKPDSAENKGREIGMNAVEDMPCVFTKGDGPNGKRIEGILYKYGKGQEVRIMCVCHGSFLSPAEFVKHAGGSDVAHPLRHIVVNPSSTPFC</sequence>
<feature type="compositionally biased region" description="Basic and acidic residues" evidence="5">
    <location>
        <begin position="280"/>
        <end position="290"/>
    </location>
</feature>
<dbReference type="EMBL" id="JARAOO010000010">
    <property type="protein sequence ID" value="KAJ7953918.1"/>
    <property type="molecule type" value="Genomic_DNA"/>
</dbReference>
<dbReference type="GO" id="GO:0045892">
    <property type="term" value="P:negative regulation of DNA-templated transcription"/>
    <property type="evidence" value="ECO:0007669"/>
    <property type="project" value="TreeGrafter"/>
</dbReference>
<keyword evidence="9" id="KW-1185">Reference proteome</keyword>
<feature type="compositionally biased region" description="Basic and acidic residues" evidence="5">
    <location>
        <begin position="136"/>
        <end position="146"/>
    </location>
</feature>
<evidence type="ECO:0000313" key="9">
    <source>
        <dbReference type="Proteomes" id="UP001163823"/>
    </source>
</evidence>
<gene>
    <name evidence="8" type="ORF">O6P43_025554</name>
</gene>
<dbReference type="Proteomes" id="UP001163823">
    <property type="component" value="Chromosome 10"/>
</dbReference>
<dbReference type="InterPro" id="IPR012463">
    <property type="entry name" value="Ninja_motif"/>
</dbReference>
<name>A0AAD7L9V5_QUISA</name>
<reference evidence="8" key="1">
    <citation type="journal article" date="2023" name="Science">
        <title>Elucidation of the pathway for biosynthesis of saponin adjuvants from the soapbark tree.</title>
        <authorList>
            <person name="Reed J."/>
            <person name="Orme A."/>
            <person name="El-Demerdash A."/>
            <person name="Owen C."/>
            <person name="Martin L.B.B."/>
            <person name="Misra R.C."/>
            <person name="Kikuchi S."/>
            <person name="Rejzek M."/>
            <person name="Martin A.C."/>
            <person name="Harkess A."/>
            <person name="Leebens-Mack J."/>
            <person name="Louveau T."/>
            <person name="Stephenson M.J."/>
            <person name="Osbourn A."/>
        </authorList>
    </citation>
    <scope>NUCLEOTIDE SEQUENCE</scope>
    <source>
        <strain evidence="8">S10</strain>
    </source>
</reference>
<evidence type="ECO:0000256" key="2">
    <source>
        <dbReference type="ARBA" id="ARBA00006081"/>
    </source>
</evidence>
<dbReference type="InterPro" id="IPR032310">
    <property type="entry name" value="NLS_NINJA_AFP-like"/>
</dbReference>
<comment type="subcellular location">
    <subcellularLocation>
        <location evidence="1 4">Nucleus</location>
    </subcellularLocation>
</comment>
<comment type="caution">
    <text evidence="8">The sequence shown here is derived from an EMBL/GenBank/DDBJ whole genome shotgun (WGS) entry which is preliminary data.</text>
</comment>
<dbReference type="InterPro" id="IPR032308">
    <property type="entry name" value="TDBD"/>
</dbReference>
<evidence type="ECO:0000259" key="6">
    <source>
        <dbReference type="Pfam" id="PF07897"/>
    </source>
</evidence>
<evidence type="ECO:0000313" key="8">
    <source>
        <dbReference type="EMBL" id="KAJ7953918.1"/>
    </source>
</evidence>
<dbReference type="GO" id="GO:0007165">
    <property type="term" value="P:signal transduction"/>
    <property type="evidence" value="ECO:0007669"/>
    <property type="project" value="InterPro"/>
</dbReference>
<comment type="function">
    <text evidence="4">Acts as a negative regulator of abscisic acid (ABA) response.</text>
</comment>
<evidence type="ECO:0000256" key="5">
    <source>
        <dbReference type="SAM" id="MobiDB-lite"/>
    </source>
</evidence>
<feature type="compositionally biased region" description="Polar residues" evidence="5">
    <location>
        <begin position="253"/>
        <end position="279"/>
    </location>
</feature>
<evidence type="ECO:0000256" key="3">
    <source>
        <dbReference type="ARBA" id="ARBA00023242"/>
    </source>
</evidence>
<dbReference type="AlphaFoldDB" id="A0AAD7L9V5"/>
<dbReference type="Pfam" id="PF07897">
    <property type="entry name" value="EAR"/>
    <property type="match status" value="1"/>
</dbReference>
<dbReference type="GO" id="GO:0009737">
    <property type="term" value="P:response to abscisic acid"/>
    <property type="evidence" value="ECO:0007669"/>
    <property type="project" value="TreeGrafter"/>
</dbReference>